<dbReference type="GO" id="GO:0004843">
    <property type="term" value="F:cysteine-type deubiquitinase activity"/>
    <property type="evidence" value="ECO:0007669"/>
    <property type="project" value="TreeGrafter"/>
</dbReference>
<gene>
    <name evidence="3" type="ORF">DPMN_116910</name>
</gene>
<dbReference type="PANTHER" id="PTHR12419">
    <property type="entry name" value="OTU DOMAIN CONTAINING PROTEIN"/>
    <property type="match status" value="1"/>
</dbReference>
<dbReference type="Gene3D" id="3.90.70.80">
    <property type="match status" value="1"/>
</dbReference>
<evidence type="ECO:0000259" key="2">
    <source>
        <dbReference type="PROSITE" id="PS50802"/>
    </source>
</evidence>
<dbReference type="InterPro" id="IPR003323">
    <property type="entry name" value="OTU_dom"/>
</dbReference>
<evidence type="ECO:0000256" key="1">
    <source>
        <dbReference type="SAM" id="MobiDB-lite"/>
    </source>
</evidence>
<comment type="caution">
    <text evidence="3">The sequence shown here is derived from an EMBL/GenBank/DDBJ whole genome shotgun (WGS) entry which is preliminary data.</text>
</comment>
<sequence length="419" mass="49748">MEDVLDCNSQEMEKYLRYVSHKDFISKCVRHGIVPEGFKINWNIQIDCSDEILNKCEKIKQDASVKLMELTLVACEEKINKLRSDVCVEDLNNDDHKLFSKRKLAELTQKKNEKFYKLLNCKLDFLSSLVTIDNFQESSIQMDGNCFYRCIAKEIYNNDNKHEIVRQKINNHMKDLKDVYKEYVDRSITKHIENHSFSDGRVESWATEAEIYAAATLFLSEICIFADDQNITSKLLFQPLNGVKTRRKIFLRLRMQHFTLLHIKLDQNKHQYLPEYERMNREVQIDWFTMESCCNFEERGHKMNYQDKKNRKTQECDTQKLKSNDKRTKNKGENKPAKKDTIETNNNSLDTVTNLSSRKFTEAETSLLSKGISFVPSKKHVDLSKIHSDLAEWERRMRLAEYFHSDENQERKMKRRNMR</sequence>
<name>A0A9D4KNV8_DREPO</name>
<dbReference type="GO" id="GO:0016579">
    <property type="term" value="P:protein deubiquitination"/>
    <property type="evidence" value="ECO:0007669"/>
    <property type="project" value="TreeGrafter"/>
</dbReference>
<dbReference type="AlphaFoldDB" id="A0A9D4KNV8"/>
<feature type="domain" description="OTU" evidence="2">
    <location>
        <begin position="135"/>
        <end position="264"/>
    </location>
</feature>
<keyword evidence="4" id="KW-1185">Reference proteome</keyword>
<organism evidence="3 4">
    <name type="scientific">Dreissena polymorpha</name>
    <name type="common">Zebra mussel</name>
    <name type="synonym">Mytilus polymorpha</name>
    <dbReference type="NCBI Taxonomy" id="45954"/>
    <lineage>
        <taxon>Eukaryota</taxon>
        <taxon>Metazoa</taxon>
        <taxon>Spiralia</taxon>
        <taxon>Lophotrochozoa</taxon>
        <taxon>Mollusca</taxon>
        <taxon>Bivalvia</taxon>
        <taxon>Autobranchia</taxon>
        <taxon>Heteroconchia</taxon>
        <taxon>Euheterodonta</taxon>
        <taxon>Imparidentia</taxon>
        <taxon>Neoheterodontei</taxon>
        <taxon>Myida</taxon>
        <taxon>Dreissenoidea</taxon>
        <taxon>Dreissenidae</taxon>
        <taxon>Dreissena</taxon>
    </lineage>
</organism>
<evidence type="ECO:0000313" key="3">
    <source>
        <dbReference type="EMBL" id="KAH3843395.1"/>
    </source>
</evidence>
<protein>
    <recommendedName>
        <fullName evidence="2">OTU domain-containing protein</fullName>
    </recommendedName>
</protein>
<dbReference type="InterPro" id="IPR038765">
    <property type="entry name" value="Papain-like_cys_pep_sf"/>
</dbReference>
<dbReference type="EMBL" id="JAIWYP010000004">
    <property type="protein sequence ID" value="KAH3843395.1"/>
    <property type="molecule type" value="Genomic_DNA"/>
</dbReference>
<feature type="compositionally biased region" description="Basic and acidic residues" evidence="1">
    <location>
        <begin position="305"/>
        <end position="342"/>
    </location>
</feature>
<dbReference type="InterPro" id="IPR050704">
    <property type="entry name" value="Peptidase_C85-like"/>
</dbReference>
<accession>A0A9D4KNV8</accession>
<dbReference type="PROSITE" id="PS50802">
    <property type="entry name" value="OTU"/>
    <property type="match status" value="1"/>
</dbReference>
<dbReference type="Pfam" id="PF02338">
    <property type="entry name" value="OTU"/>
    <property type="match status" value="1"/>
</dbReference>
<reference evidence="3" key="2">
    <citation type="submission" date="2020-11" db="EMBL/GenBank/DDBJ databases">
        <authorList>
            <person name="McCartney M.A."/>
            <person name="Auch B."/>
            <person name="Kono T."/>
            <person name="Mallez S."/>
            <person name="Becker A."/>
            <person name="Gohl D.M."/>
            <person name="Silverstein K.A.T."/>
            <person name="Koren S."/>
            <person name="Bechman K.B."/>
            <person name="Herman A."/>
            <person name="Abrahante J.E."/>
            <person name="Garbe J."/>
        </authorList>
    </citation>
    <scope>NUCLEOTIDE SEQUENCE</scope>
    <source>
        <strain evidence="3">Duluth1</strain>
        <tissue evidence="3">Whole animal</tissue>
    </source>
</reference>
<evidence type="ECO:0000313" key="4">
    <source>
        <dbReference type="Proteomes" id="UP000828390"/>
    </source>
</evidence>
<dbReference type="SUPFAM" id="SSF54001">
    <property type="entry name" value="Cysteine proteinases"/>
    <property type="match status" value="1"/>
</dbReference>
<feature type="region of interest" description="Disordered" evidence="1">
    <location>
        <begin position="305"/>
        <end position="349"/>
    </location>
</feature>
<dbReference type="Proteomes" id="UP000828390">
    <property type="component" value="Unassembled WGS sequence"/>
</dbReference>
<reference evidence="3" key="1">
    <citation type="journal article" date="2019" name="bioRxiv">
        <title>The Genome of the Zebra Mussel, Dreissena polymorpha: A Resource for Invasive Species Research.</title>
        <authorList>
            <person name="McCartney M.A."/>
            <person name="Auch B."/>
            <person name="Kono T."/>
            <person name="Mallez S."/>
            <person name="Zhang Y."/>
            <person name="Obille A."/>
            <person name="Becker A."/>
            <person name="Abrahante J.E."/>
            <person name="Garbe J."/>
            <person name="Badalamenti J.P."/>
            <person name="Herman A."/>
            <person name="Mangelson H."/>
            <person name="Liachko I."/>
            <person name="Sullivan S."/>
            <person name="Sone E.D."/>
            <person name="Koren S."/>
            <person name="Silverstein K.A.T."/>
            <person name="Beckman K.B."/>
            <person name="Gohl D.M."/>
        </authorList>
    </citation>
    <scope>NUCLEOTIDE SEQUENCE</scope>
    <source>
        <strain evidence="3">Duluth1</strain>
        <tissue evidence="3">Whole animal</tissue>
    </source>
</reference>
<proteinExistence type="predicted"/>